<evidence type="ECO:0000256" key="1">
    <source>
        <dbReference type="SAM" id="MobiDB-lite"/>
    </source>
</evidence>
<dbReference type="RefSeq" id="WP_145220729.1">
    <property type="nucleotide sequence ID" value="NZ_CP036432.1"/>
</dbReference>
<proteinExistence type="predicted"/>
<dbReference type="EMBL" id="CP036432">
    <property type="protein sequence ID" value="QDV88430.1"/>
    <property type="molecule type" value="Genomic_DNA"/>
</dbReference>
<protein>
    <recommendedName>
        <fullName evidence="4">Secreted protein</fullName>
    </recommendedName>
</protein>
<evidence type="ECO:0008006" key="4">
    <source>
        <dbReference type="Google" id="ProtNLM"/>
    </source>
</evidence>
<accession>A0ABX5Y3S9</accession>
<evidence type="ECO:0000313" key="2">
    <source>
        <dbReference type="EMBL" id="QDV88430.1"/>
    </source>
</evidence>
<sequence>MNRYRMWFFAAVVVVGTINLGDAGTATAGRGFRLFRGRALNAPRTYSPRQSGSTWRKNSGWSRQSQPSANGPRIKGSHDWPGAIGAPPPNYKFFQDVNGYWR</sequence>
<feature type="compositionally biased region" description="Polar residues" evidence="1">
    <location>
        <begin position="47"/>
        <end position="69"/>
    </location>
</feature>
<evidence type="ECO:0000313" key="3">
    <source>
        <dbReference type="Proteomes" id="UP000318081"/>
    </source>
</evidence>
<dbReference type="Proteomes" id="UP000318081">
    <property type="component" value="Chromosome"/>
</dbReference>
<feature type="region of interest" description="Disordered" evidence="1">
    <location>
        <begin position="43"/>
        <end position="83"/>
    </location>
</feature>
<name>A0ABX5Y3S9_9BACT</name>
<organism evidence="2 3">
    <name type="scientific">Stieleria magnilauensis</name>
    <dbReference type="NCBI Taxonomy" id="2527963"/>
    <lineage>
        <taxon>Bacteria</taxon>
        <taxon>Pseudomonadati</taxon>
        <taxon>Planctomycetota</taxon>
        <taxon>Planctomycetia</taxon>
        <taxon>Pirellulales</taxon>
        <taxon>Pirellulaceae</taxon>
        <taxon>Stieleria</taxon>
    </lineage>
</organism>
<reference evidence="2 3" key="1">
    <citation type="submission" date="2019-02" db="EMBL/GenBank/DDBJ databases">
        <title>Deep-cultivation of Planctomycetes and their phenomic and genomic characterization uncovers novel biology.</title>
        <authorList>
            <person name="Wiegand S."/>
            <person name="Jogler M."/>
            <person name="Boedeker C."/>
            <person name="Pinto D."/>
            <person name="Vollmers J."/>
            <person name="Rivas-Marin E."/>
            <person name="Kohn T."/>
            <person name="Peeters S.H."/>
            <person name="Heuer A."/>
            <person name="Rast P."/>
            <person name="Oberbeckmann S."/>
            <person name="Bunk B."/>
            <person name="Jeske O."/>
            <person name="Meyerdierks A."/>
            <person name="Storesund J.E."/>
            <person name="Kallscheuer N."/>
            <person name="Luecker S."/>
            <person name="Lage O.M."/>
            <person name="Pohl T."/>
            <person name="Merkel B.J."/>
            <person name="Hornburger P."/>
            <person name="Mueller R.-W."/>
            <person name="Bruemmer F."/>
            <person name="Labrenz M."/>
            <person name="Spormann A.M."/>
            <person name="Op den Camp H."/>
            <person name="Overmann J."/>
            <person name="Amann R."/>
            <person name="Jetten M.S.M."/>
            <person name="Mascher T."/>
            <person name="Medema M.H."/>
            <person name="Devos D.P."/>
            <person name="Kaster A.-K."/>
            <person name="Ovreas L."/>
            <person name="Rohde M."/>
            <person name="Galperin M.Y."/>
            <person name="Jogler C."/>
        </authorList>
    </citation>
    <scope>NUCLEOTIDE SEQUENCE [LARGE SCALE GENOMIC DNA]</scope>
    <source>
        <strain evidence="2 3">TBK1r</strain>
    </source>
</reference>
<keyword evidence="3" id="KW-1185">Reference proteome</keyword>
<gene>
    <name evidence="2" type="ORF">TBK1r_74630</name>
</gene>